<proteinExistence type="predicted"/>
<reference evidence="1 2" key="1">
    <citation type="submission" date="2014-04" db="EMBL/GenBank/DDBJ databases">
        <authorList>
            <consortium name="DOE Joint Genome Institute"/>
            <person name="Kuo A."/>
            <person name="Kohler A."/>
            <person name="Jargeat P."/>
            <person name="Nagy L.G."/>
            <person name="Floudas D."/>
            <person name="Copeland A."/>
            <person name="Barry K.W."/>
            <person name="Cichocki N."/>
            <person name="Veneault-Fourrey C."/>
            <person name="LaButti K."/>
            <person name="Lindquist E.A."/>
            <person name="Lipzen A."/>
            <person name="Lundell T."/>
            <person name="Morin E."/>
            <person name="Murat C."/>
            <person name="Sun H."/>
            <person name="Tunlid A."/>
            <person name="Henrissat B."/>
            <person name="Grigoriev I.V."/>
            <person name="Hibbett D.S."/>
            <person name="Martin F."/>
            <person name="Nordberg H.P."/>
            <person name="Cantor M.N."/>
            <person name="Hua S.X."/>
        </authorList>
    </citation>
    <scope>NUCLEOTIDE SEQUENCE [LARGE SCALE GENOMIC DNA]</scope>
    <source>
        <strain evidence="1 2">Ve08.2h10</strain>
    </source>
</reference>
<keyword evidence="2" id="KW-1185">Reference proteome</keyword>
<dbReference type="HOGENOM" id="CLU_2671769_0_0_1"/>
<dbReference type="Proteomes" id="UP000054538">
    <property type="component" value="Unassembled WGS sequence"/>
</dbReference>
<protein>
    <submittedName>
        <fullName evidence="1">Uncharacterized protein</fullName>
    </submittedName>
</protein>
<accession>A0A0D0DZD7</accession>
<dbReference type="InParanoid" id="A0A0D0DZD7"/>
<dbReference type="EMBL" id="KN825016">
    <property type="protein sequence ID" value="KIK95866.1"/>
    <property type="molecule type" value="Genomic_DNA"/>
</dbReference>
<evidence type="ECO:0000313" key="1">
    <source>
        <dbReference type="EMBL" id="KIK95866.1"/>
    </source>
</evidence>
<gene>
    <name evidence="1" type="ORF">PAXRUDRAFT_826559</name>
</gene>
<name>A0A0D0DZD7_9AGAM</name>
<evidence type="ECO:0000313" key="2">
    <source>
        <dbReference type="Proteomes" id="UP000054538"/>
    </source>
</evidence>
<dbReference type="AlphaFoldDB" id="A0A0D0DZD7"/>
<organism evidence="1 2">
    <name type="scientific">Paxillus rubicundulus Ve08.2h10</name>
    <dbReference type="NCBI Taxonomy" id="930991"/>
    <lineage>
        <taxon>Eukaryota</taxon>
        <taxon>Fungi</taxon>
        <taxon>Dikarya</taxon>
        <taxon>Basidiomycota</taxon>
        <taxon>Agaricomycotina</taxon>
        <taxon>Agaricomycetes</taxon>
        <taxon>Agaricomycetidae</taxon>
        <taxon>Boletales</taxon>
        <taxon>Paxilineae</taxon>
        <taxon>Paxillaceae</taxon>
        <taxon>Paxillus</taxon>
    </lineage>
</organism>
<reference evidence="2" key="2">
    <citation type="submission" date="2015-01" db="EMBL/GenBank/DDBJ databases">
        <title>Evolutionary Origins and Diversification of the Mycorrhizal Mutualists.</title>
        <authorList>
            <consortium name="DOE Joint Genome Institute"/>
            <consortium name="Mycorrhizal Genomics Consortium"/>
            <person name="Kohler A."/>
            <person name="Kuo A."/>
            <person name="Nagy L.G."/>
            <person name="Floudas D."/>
            <person name="Copeland A."/>
            <person name="Barry K.W."/>
            <person name="Cichocki N."/>
            <person name="Veneault-Fourrey C."/>
            <person name="LaButti K."/>
            <person name="Lindquist E.A."/>
            <person name="Lipzen A."/>
            <person name="Lundell T."/>
            <person name="Morin E."/>
            <person name="Murat C."/>
            <person name="Riley R."/>
            <person name="Ohm R."/>
            <person name="Sun H."/>
            <person name="Tunlid A."/>
            <person name="Henrissat B."/>
            <person name="Grigoriev I.V."/>
            <person name="Hibbett D.S."/>
            <person name="Martin F."/>
        </authorList>
    </citation>
    <scope>NUCLEOTIDE SEQUENCE [LARGE SCALE GENOMIC DNA]</scope>
    <source>
        <strain evidence="2">Ve08.2h10</strain>
    </source>
</reference>
<sequence length="75" mass="8805">MIPNRQRKHAFVMQLAAFVVRRKSHTVSFTVALDYLMKESEIHSRRTRLFDSHFSRTVEQTGLCCRRRHDAAAVC</sequence>